<proteinExistence type="predicted"/>
<dbReference type="GO" id="GO:0045892">
    <property type="term" value="P:negative regulation of DNA-templated transcription"/>
    <property type="evidence" value="ECO:0007669"/>
    <property type="project" value="TreeGrafter"/>
</dbReference>
<dbReference type="PANTHER" id="PTHR17604:SF7">
    <property type="entry name" value="TONDU-DOMAIN-CONTAINING GROWTH INHIBITOR, ISOFORM A"/>
    <property type="match status" value="1"/>
</dbReference>
<dbReference type="EMBL" id="GBRD01016638">
    <property type="protein sequence ID" value="JAG49189.1"/>
    <property type="molecule type" value="Transcribed_RNA"/>
</dbReference>
<evidence type="ECO:0000313" key="2">
    <source>
        <dbReference type="EMBL" id="JAG49189.1"/>
    </source>
</evidence>
<evidence type="ECO:0000256" key="1">
    <source>
        <dbReference type="SAM" id="MobiDB-lite"/>
    </source>
</evidence>
<protein>
    <recommendedName>
        <fullName evidence="3">Transcription cofactor vestigial-like protein 4</fullName>
    </recommendedName>
</protein>
<accession>A0A0K8S7Q8</accession>
<reference evidence="2" key="1">
    <citation type="submission" date="2014-09" db="EMBL/GenBank/DDBJ databases">
        <authorList>
            <person name="Magalhaes I.L.F."/>
            <person name="Oliveira U."/>
            <person name="Santos F.R."/>
            <person name="Vidigal T.H.D.A."/>
            <person name="Brescovit A.D."/>
            <person name="Santos A.J."/>
        </authorList>
    </citation>
    <scope>NUCLEOTIDE SEQUENCE</scope>
</reference>
<name>A0A0K8S7Q8_LYGHE</name>
<sequence>TTSPRTSFPAVSSYQTFHRCPPYHPAKCPRTLLALLKCQKTRGFRDSFTNRIRPVCTSSSGRRDCHEKIRGSVEFPRENTTSCVAFLRLSEKMESTESPLDVLSRAATMVQDNILPPSYDEARLSKCREDAGGKWRRSKHPRKDPPEYSSHFPRIGDAPIDLSTRKLRGSPPSYSQTIAYQKQSRNSVICTPPPIQTTHPNRSVVVVVETSGGSCDPMIDEHFRRSLGKDYLSSADEGDTSDSADNQNSTSLSVDDHFAKALGDNWLELQRETEAKKKEKEQTDQNERRTLST</sequence>
<dbReference type="InterPro" id="IPR006627">
    <property type="entry name" value="TDU_repeat"/>
</dbReference>
<feature type="region of interest" description="Disordered" evidence="1">
    <location>
        <begin position="271"/>
        <end position="293"/>
    </location>
</feature>
<dbReference type="PANTHER" id="PTHR17604">
    <property type="entry name" value="TRANSCRIPTION COFACTOR VESTIGIAL-LIKE PROTEIN 4"/>
    <property type="match status" value="1"/>
</dbReference>
<feature type="non-terminal residue" evidence="2">
    <location>
        <position position="1"/>
    </location>
</feature>
<feature type="compositionally biased region" description="Polar residues" evidence="1">
    <location>
        <begin position="243"/>
        <end position="253"/>
    </location>
</feature>
<organism evidence="2">
    <name type="scientific">Lygus hesperus</name>
    <name type="common">Western plant bug</name>
    <dbReference type="NCBI Taxonomy" id="30085"/>
    <lineage>
        <taxon>Eukaryota</taxon>
        <taxon>Metazoa</taxon>
        <taxon>Ecdysozoa</taxon>
        <taxon>Arthropoda</taxon>
        <taxon>Hexapoda</taxon>
        <taxon>Insecta</taxon>
        <taxon>Pterygota</taxon>
        <taxon>Neoptera</taxon>
        <taxon>Paraneoptera</taxon>
        <taxon>Hemiptera</taxon>
        <taxon>Heteroptera</taxon>
        <taxon>Panheteroptera</taxon>
        <taxon>Cimicomorpha</taxon>
        <taxon>Miridae</taxon>
        <taxon>Mirini</taxon>
        <taxon>Lygus</taxon>
    </lineage>
</organism>
<feature type="region of interest" description="Disordered" evidence="1">
    <location>
        <begin position="130"/>
        <end position="157"/>
    </location>
</feature>
<dbReference type="GO" id="GO:0001223">
    <property type="term" value="F:transcription coactivator binding"/>
    <property type="evidence" value="ECO:0007669"/>
    <property type="project" value="TreeGrafter"/>
</dbReference>
<feature type="region of interest" description="Disordered" evidence="1">
    <location>
        <begin position="231"/>
        <end position="256"/>
    </location>
</feature>
<dbReference type="InterPro" id="IPR028184">
    <property type="entry name" value="VGLL4"/>
</dbReference>
<evidence type="ECO:0008006" key="3">
    <source>
        <dbReference type="Google" id="ProtNLM"/>
    </source>
</evidence>
<dbReference type="SMART" id="SM00711">
    <property type="entry name" value="TDU"/>
    <property type="match status" value="2"/>
</dbReference>
<dbReference type="AlphaFoldDB" id="A0A0K8S7Q8"/>